<dbReference type="KEGG" id="thei:K1720_06235"/>
<evidence type="ECO:0000313" key="4">
    <source>
        <dbReference type="Proteomes" id="UP001056425"/>
    </source>
</evidence>
<reference evidence="3 4" key="1">
    <citation type="submission" date="2021-08" db="EMBL/GenBank/DDBJ databases">
        <title>Thermococcus onnuriiensis IOH2.</title>
        <authorList>
            <person name="Park Y.-J."/>
        </authorList>
    </citation>
    <scope>NUCLEOTIDE SEQUENCE [LARGE SCALE GENOMIC DNA]</scope>
    <source>
        <strain evidence="3 4">IOH2</strain>
    </source>
</reference>
<keyword evidence="4" id="KW-1185">Reference proteome</keyword>
<name>A0A9E7M837_9EURY</name>
<dbReference type="EMBL" id="CP080572">
    <property type="protein sequence ID" value="USG99145.1"/>
    <property type="molecule type" value="Genomic_DNA"/>
</dbReference>
<evidence type="ECO:0000313" key="3">
    <source>
        <dbReference type="EMBL" id="USG99145.1"/>
    </source>
</evidence>
<feature type="domain" description="Bacterial Ig-like" evidence="2">
    <location>
        <begin position="155"/>
        <end position="266"/>
    </location>
</feature>
<gene>
    <name evidence="3" type="ORF">K1720_06235</name>
</gene>
<keyword evidence="1" id="KW-1133">Transmembrane helix</keyword>
<proteinExistence type="predicted"/>
<evidence type="ECO:0000259" key="2">
    <source>
        <dbReference type="Pfam" id="PF20251"/>
    </source>
</evidence>
<keyword evidence="1" id="KW-0472">Membrane</keyword>
<dbReference type="Pfam" id="PF20251">
    <property type="entry name" value="Big_14"/>
    <property type="match status" value="1"/>
</dbReference>
<keyword evidence="1" id="KW-0812">Transmembrane</keyword>
<sequence>MVTMKRTIYIALLLLIIASTYLIISSKDTQGYNQKILPCEIPPEPLRPASNHSFFCCPGKVGYWISAGYKPPRKIVGFEAQDVPPNYNGTVIFVIYKKIKDGWKILYTENDWHAEFILPPDQNVTYALSVYVFDENCSLIDSLYSTVFVPIQDFRAEMHLNKEIYNSGETATLTVKNIGKVPILLGNPYEIYRFENGSWKKVKLGMAFTLEGHELMPGKSWTQEIRLVYLDGDWNPHPLSPGKYKIVKNVMGIGVEETLTLELEFEIKG</sequence>
<feature type="transmembrane region" description="Helical" evidence="1">
    <location>
        <begin position="7"/>
        <end position="24"/>
    </location>
</feature>
<dbReference type="Proteomes" id="UP001056425">
    <property type="component" value="Chromosome"/>
</dbReference>
<dbReference type="AlphaFoldDB" id="A0A9E7M837"/>
<organism evidence="3 4">
    <name type="scientific">Thermococcus argininiproducens</name>
    <dbReference type="NCBI Taxonomy" id="2866384"/>
    <lineage>
        <taxon>Archaea</taxon>
        <taxon>Methanobacteriati</taxon>
        <taxon>Methanobacteriota</taxon>
        <taxon>Thermococci</taxon>
        <taxon>Thermococcales</taxon>
        <taxon>Thermococcaceae</taxon>
        <taxon>Thermococcus</taxon>
    </lineage>
</organism>
<dbReference type="RefSeq" id="WP_251947732.1">
    <property type="nucleotide sequence ID" value="NZ_CP080572.1"/>
</dbReference>
<dbReference type="GeneID" id="72777928"/>
<dbReference type="InterPro" id="IPR046878">
    <property type="entry name" value="Big_14"/>
</dbReference>
<accession>A0A9E7M837</accession>
<evidence type="ECO:0000256" key="1">
    <source>
        <dbReference type="SAM" id="Phobius"/>
    </source>
</evidence>
<protein>
    <recommendedName>
        <fullName evidence="2">Bacterial Ig-like domain-containing protein</fullName>
    </recommendedName>
</protein>